<evidence type="ECO:0000256" key="1">
    <source>
        <dbReference type="ARBA" id="ARBA00004651"/>
    </source>
</evidence>
<dbReference type="Pfam" id="PF00482">
    <property type="entry name" value="T2SSF"/>
    <property type="match status" value="1"/>
</dbReference>
<dbReference type="Gene3D" id="1.20.81.30">
    <property type="entry name" value="Type II secretion system (T2SS), domain F"/>
    <property type="match status" value="1"/>
</dbReference>
<evidence type="ECO:0000259" key="7">
    <source>
        <dbReference type="Pfam" id="PF00482"/>
    </source>
</evidence>
<proteinExistence type="predicted"/>
<dbReference type="InterPro" id="IPR042094">
    <property type="entry name" value="T2SS_GspF_sf"/>
</dbReference>
<reference evidence="8 9" key="1">
    <citation type="submission" date="2023-07" db="EMBL/GenBank/DDBJ databases">
        <title>Genomic Encyclopedia of Type Strains, Phase IV (KMG-IV): sequencing the most valuable type-strain genomes for metagenomic binning, comparative biology and taxonomic classification.</title>
        <authorList>
            <person name="Goeker M."/>
        </authorList>
    </citation>
    <scope>NUCLEOTIDE SEQUENCE [LARGE SCALE GENOMIC DNA]</scope>
    <source>
        <strain evidence="8 9">DSM 9768</strain>
    </source>
</reference>
<sequence length="304" mass="34897">MLSLLLFLSASIFFTLLTMIILSSLFKRKLQLEKRVNALVVNSDNEVEKDTQKEEEKQLKTQENKLSLFLMKWIPEERYQDLDKKLGSAGRPFQMQVPNLIFIQLILGIGLFLFVLLLYLPNAERAFNVIFFAIVLGVIGAYFPIYFLQSKRKQRMAEIQRMMPDFFDMLNLSVEAGLGLDAALKKIANQVKGPLSEEFLQMLDDVKLGKTKKQAMYDLRDRVPLESFQSMINAIIQADSMGIGMTKVLRAQTVRMRESMRQASKEQAMKAPVKMLLPMVFFIFPTLFIVLLGPVVIRLITELL</sequence>
<evidence type="ECO:0000256" key="4">
    <source>
        <dbReference type="ARBA" id="ARBA00022989"/>
    </source>
</evidence>
<protein>
    <submittedName>
        <fullName evidence="8">Tight adherence protein C</fullName>
    </submittedName>
</protein>
<feature type="domain" description="Type II secretion system protein GspF" evidence="7">
    <location>
        <begin position="166"/>
        <end position="292"/>
    </location>
</feature>
<comment type="subcellular location">
    <subcellularLocation>
        <location evidence="1">Cell membrane</location>
        <topology evidence="1">Multi-pass membrane protein</topology>
    </subcellularLocation>
</comment>
<comment type="caution">
    <text evidence="8">The sequence shown here is derived from an EMBL/GenBank/DDBJ whole genome shotgun (WGS) entry which is preliminary data.</text>
</comment>
<feature type="transmembrane region" description="Helical" evidence="6">
    <location>
        <begin position="6"/>
        <end position="26"/>
    </location>
</feature>
<keyword evidence="2" id="KW-1003">Cell membrane</keyword>
<keyword evidence="9" id="KW-1185">Reference proteome</keyword>
<organism evidence="8 9">
    <name type="scientific">Evansella vedderi</name>
    <dbReference type="NCBI Taxonomy" id="38282"/>
    <lineage>
        <taxon>Bacteria</taxon>
        <taxon>Bacillati</taxon>
        <taxon>Bacillota</taxon>
        <taxon>Bacilli</taxon>
        <taxon>Bacillales</taxon>
        <taxon>Bacillaceae</taxon>
        <taxon>Evansella</taxon>
    </lineage>
</organism>
<feature type="transmembrane region" description="Helical" evidence="6">
    <location>
        <begin position="275"/>
        <end position="300"/>
    </location>
</feature>
<gene>
    <name evidence="8" type="ORF">J2S74_003125</name>
</gene>
<dbReference type="InterPro" id="IPR018076">
    <property type="entry name" value="T2SS_GspF_dom"/>
</dbReference>
<evidence type="ECO:0000313" key="8">
    <source>
        <dbReference type="EMBL" id="MDQ0255743.1"/>
    </source>
</evidence>
<dbReference type="PANTHER" id="PTHR35007">
    <property type="entry name" value="INTEGRAL MEMBRANE PROTEIN-RELATED"/>
    <property type="match status" value="1"/>
</dbReference>
<accession>A0ABT9ZZ71</accession>
<dbReference type="Proteomes" id="UP001230005">
    <property type="component" value="Unassembled WGS sequence"/>
</dbReference>
<keyword evidence="5 6" id="KW-0472">Membrane</keyword>
<feature type="transmembrane region" description="Helical" evidence="6">
    <location>
        <begin position="126"/>
        <end position="148"/>
    </location>
</feature>
<evidence type="ECO:0000313" key="9">
    <source>
        <dbReference type="Proteomes" id="UP001230005"/>
    </source>
</evidence>
<evidence type="ECO:0000256" key="5">
    <source>
        <dbReference type="ARBA" id="ARBA00023136"/>
    </source>
</evidence>
<keyword evidence="4 6" id="KW-1133">Transmembrane helix</keyword>
<evidence type="ECO:0000256" key="3">
    <source>
        <dbReference type="ARBA" id="ARBA00022692"/>
    </source>
</evidence>
<dbReference type="EMBL" id="JAUSUG010000012">
    <property type="protein sequence ID" value="MDQ0255743.1"/>
    <property type="molecule type" value="Genomic_DNA"/>
</dbReference>
<evidence type="ECO:0000256" key="2">
    <source>
        <dbReference type="ARBA" id="ARBA00022475"/>
    </source>
</evidence>
<feature type="transmembrane region" description="Helical" evidence="6">
    <location>
        <begin position="100"/>
        <end position="120"/>
    </location>
</feature>
<dbReference type="RefSeq" id="WP_307326855.1">
    <property type="nucleotide sequence ID" value="NZ_JAUSUG010000012.1"/>
</dbReference>
<dbReference type="PANTHER" id="PTHR35007:SF2">
    <property type="entry name" value="PILUS ASSEMBLE PROTEIN"/>
    <property type="match status" value="1"/>
</dbReference>
<evidence type="ECO:0000256" key="6">
    <source>
        <dbReference type="SAM" id="Phobius"/>
    </source>
</evidence>
<keyword evidence="3 6" id="KW-0812">Transmembrane</keyword>
<name>A0ABT9ZZ71_9BACI</name>